<dbReference type="STRING" id="1884432.SAMN05518683_105106"/>
<name>A0A1I5QCE3_9BACI</name>
<reference evidence="5" key="1">
    <citation type="submission" date="2016-10" db="EMBL/GenBank/DDBJ databases">
        <authorList>
            <person name="Varghese N."/>
            <person name="Submissions S."/>
        </authorList>
    </citation>
    <scope>NUCLEOTIDE SEQUENCE [LARGE SCALE GENOMIC DNA]</scope>
    <source>
        <strain evidence="5">S7</strain>
    </source>
</reference>
<accession>A0A1I5QCE3</accession>
<evidence type="ECO:0000313" key="4">
    <source>
        <dbReference type="EMBL" id="SFP43979.1"/>
    </source>
</evidence>
<dbReference type="PANTHER" id="PTHR11014">
    <property type="entry name" value="PEPTIDASE M20 FAMILY MEMBER"/>
    <property type="match status" value="1"/>
</dbReference>
<dbReference type="InterPro" id="IPR002933">
    <property type="entry name" value="Peptidase_M20"/>
</dbReference>
<organism evidence="4 5">
    <name type="scientific">Salibacterium halotolerans</name>
    <dbReference type="NCBI Taxonomy" id="1884432"/>
    <lineage>
        <taxon>Bacteria</taxon>
        <taxon>Bacillati</taxon>
        <taxon>Bacillota</taxon>
        <taxon>Bacilli</taxon>
        <taxon>Bacillales</taxon>
        <taxon>Bacillaceae</taxon>
    </lineage>
</organism>
<proteinExistence type="predicted"/>
<dbReference type="GO" id="GO:0050118">
    <property type="term" value="F:N-acetyldiaminopimelate deacetylase activity"/>
    <property type="evidence" value="ECO:0007669"/>
    <property type="project" value="UniProtKB-ARBA"/>
</dbReference>
<dbReference type="Proteomes" id="UP000198892">
    <property type="component" value="Unassembled WGS sequence"/>
</dbReference>
<dbReference type="Pfam" id="PF01546">
    <property type="entry name" value="Peptidase_M20"/>
    <property type="match status" value="1"/>
</dbReference>
<dbReference type="GO" id="GO:0019877">
    <property type="term" value="P:diaminopimelate biosynthetic process"/>
    <property type="evidence" value="ECO:0007669"/>
    <property type="project" value="UniProtKB-ARBA"/>
</dbReference>
<feature type="binding site" evidence="2">
    <location>
        <position position="370"/>
    </location>
    <ligand>
        <name>Mn(2+)</name>
        <dbReference type="ChEBI" id="CHEBI:29035"/>
        <label>2</label>
    </ligand>
</feature>
<keyword evidence="5" id="KW-1185">Reference proteome</keyword>
<dbReference type="Gene3D" id="3.30.70.360">
    <property type="match status" value="1"/>
</dbReference>
<dbReference type="InterPro" id="IPR017439">
    <property type="entry name" value="Amidohydrolase"/>
</dbReference>
<feature type="binding site" evidence="2">
    <location>
        <position position="111"/>
    </location>
    <ligand>
        <name>Mn(2+)</name>
        <dbReference type="ChEBI" id="CHEBI:29035"/>
        <label>2</label>
    </ligand>
</feature>
<dbReference type="EMBL" id="FOXD01000005">
    <property type="protein sequence ID" value="SFP43979.1"/>
    <property type="molecule type" value="Genomic_DNA"/>
</dbReference>
<evidence type="ECO:0000259" key="3">
    <source>
        <dbReference type="Pfam" id="PF07687"/>
    </source>
</evidence>
<dbReference type="SUPFAM" id="SSF53187">
    <property type="entry name" value="Zn-dependent exopeptidases"/>
    <property type="match status" value="1"/>
</dbReference>
<dbReference type="SUPFAM" id="SSF55031">
    <property type="entry name" value="Bacterial exopeptidase dimerisation domain"/>
    <property type="match status" value="1"/>
</dbReference>
<feature type="binding site" evidence="2">
    <location>
        <position position="109"/>
    </location>
    <ligand>
        <name>Mn(2+)</name>
        <dbReference type="ChEBI" id="CHEBI:29035"/>
        <label>2</label>
    </ligand>
</feature>
<gene>
    <name evidence="4" type="ORF">SAMN05518683_105106</name>
</gene>
<keyword evidence="2" id="KW-0464">Manganese</keyword>
<dbReference type="AlphaFoldDB" id="A0A1I5QCE3"/>
<evidence type="ECO:0000256" key="1">
    <source>
        <dbReference type="ARBA" id="ARBA00022801"/>
    </source>
</evidence>
<evidence type="ECO:0000313" key="5">
    <source>
        <dbReference type="Proteomes" id="UP000198892"/>
    </source>
</evidence>
<dbReference type="Gene3D" id="3.40.630.10">
    <property type="entry name" value="Zn peptidases"/>
    <property type="match status" value="1"/>
</dbReference>
<comment type="cofactor">
    <cofactor evidence="2">
        <name>Mn(2+)</name>
        <dbReference type="ChEBI" id="CHEBI:29035"/>
    </cofactor>
    <text evidence="2">The Mn(2+) ion enhances activity.</text>
</comment>
<keyword evidence="2" id="KW-0479">Metal-binding</keyword>
<dbReference type="PANTHER" id="PTHR11014:SF63">
    <property type="entry name" value="METALLOPEPTIDASE, PUTATIVE (AFU_ORTHOLOGUE AFUA_6G09600)-RELATED"/>
    <property type="match status" value="1"/>
</dbReference>
<dbReference type="InterPro" id="IPR036264">
    <property type="entry name" value="Bact_exopeptidase_dim_dom"/>
</dbReference>
<dbReference type="PIRSF" id="PIRSF005962">
    <property type="entry name" value="Pept_M20D_amidohydro"/>
    <property type="match status" value="1"/>
</dbReference>
<keyword evidence="1 4" id="KW-0378">Hydrolase</keyword>
<dbReference type="FunFam" id="3.30.70.360:FF:000001">
    <property type="entry name" value="N-acetyldiaminopimelate deacetylase"/>
    <property type="match status" value="1"/>
</dbReference>
<dbReference type="InterPro" id="IPR011650">
    <property type="entry name" value="Peptidase_M20_dimer"/>
</dbReference>
<feature type="domain" description="Peptidase M20 dimerisation" evidence="3">
    <location>
        <begin position="196"/>
        <end position="288"/>
    </location>
</feature>
<dbReference type="Pfam" id="PF07687">
    <property type="entry name" value="M20_dimer"/>
    <property type="match status" value="1"/>
</dbReference>
<evidence type="ECO:0000256" key="2">
    <source>
        <dbReference type="PIRSR" id="PIRSR005962-1"/>
    </source>
</evidence>
<dbReference type="GO" id="GO:0046872">
    <property type="term" value="F:metal ion binding"/>
    <property type="evidence" value="ECO:0007669"/>
    <property type="project" value="UniProtKB-KW"/>
</dbReference>
<feature type="binding site" evidence="2">
    <location>
        <position position="144"/>
    </location>
    <ligand>
        <name>Mn(2+)</name>
        <dbReference type="ChEBI" id="CHEBI:29035"/>
        <label>2</label>
    </ligand>
</feature>
<feature type="binding site" evidence="2">
    <location>
        <position position="173"/>
    </location>
    <ligand>
        <name>Mn(2+)</name>
        <dbReference type="ChEBI" id="CHEBI:29035"/>
        <label>1</label>
    </ligand>
</feature>
<dbReference type="NCBIfam" id="TIGR01891">
    <property type="entry name" value="amidohydrolases"/>
    <property type="match status" value="1"/>
</dbReference>
<protein>
    <submittedName>
        <fullName evidence="4">Amidohydrolase</fullName>
    </submittedName>
</protein>
<sequence>MHSEHYLYRKAEALKDQLFMWRRHFHQYPERSFQEENTAAFVEKELRNIQGMEVFAGKEETGLKTGVAGILRKGSGPTIALRADMDALPIQEENKTSYRSVYDGIMHACGHDAHTAMLLGAARLLSEEETFQGTVKFIFQPAEEMTDRKGKSGAPYMINHGMLEDVSMAFALHMDPEYRPGTVRLHQGPSMANVDTFQAEIGGTGGHGAYPHLGTDPLWMLSFVIQAVQGITSRKTSPLVPSVISIGEVKAGSSTNVIPDQVTIQGTIRSYDQDTRRHLEEELKQAFSVVEAMGGSYQLHVEKGEPALFNDETAVYMFDKTMQDIFPGFSIIREPYGLGGEDFGYMAEEVPAAMLFLGAGFENNHQRGLHMPRFDLQEDILPVGASLLAGTALQFFQHYVKHEEGSGK</sequence>